<keyword evidence="2" id="KW-1185">Reference proteome</keyword>
<reference evidence="1" key="1">
    <citation type="journal article" date="2020" name="New Phytol.">
        <title>Comparative genomics reveals dynamic genome evolution in host specialist ectomycorrhizal fungi.</title>
        <authorList>
            <person name="Lofgren L.A."/>
            <person name="Nguyen N.H."/>
            <person name="Vilgalys R."/>
            <person name="Ruytinx J."/>
            <person name="Liao H.L."/>
            <person name="Branco S."/>
            <person name="Kuo A."/>
            <person name="LaButti K."/>
            <person name="Lipzen A."/>
            <person name="Andreopoulos W."/>
            <person name="Pangilinan J."/>
            <person name="Riley R."/>
            <person name="Hundley H."/>
            <person name="Na H."/>
            <person name="Barry K."/>
            <person name="Grigoriev I.V."/>
            <person name="Stajich J.E."/>
            <person name="Kennedy P.G."/>
        </authorList>
    </citation>
    <scope>NUCLEOTIDE SEQUENCE</scope>
    <source>
        <strain evidence="1">MN1</strain>
    </source>
</reference>
<dbReference type="Proteomes" id="UP000807769">
    <property type="component" value="Unassembled WGS sequence"/>
</dbReference>
<name>A0A9P7EB88_9AGAM</name>
<organism evidence="1 2">
    <name type="scientific">Suillus subaureus</name>
    <dbReference type="NCBI Taxonomy" id="48587"/>
    <lineage>
        <taxon>Eukaryota</taxon>
        <taxon>Fungi</taxon>
        <taxon>Dikarya</taxon>
        <taxon>Basidiomycota</taxon>
        <taxon>Agaricomycotina</taxon>
        <taxon>Agaricomycetes</taxon>
        <taxon>Agaricomycetidae</taxon>
        <taxon>Boletales</taxon>
        <taxon>Suillineae</taxon>
        <taxon>Suillaceae</taxon>
        <taxon>Suillus</taxon>
    </lineage>
</organism>
<dbReference type="AlphaFoldDB" id="A0A9P7EB88"/>
<dbReference type="EMBL" id="JABBWG010000015">
    <property type="protein sequence ID" value="KAG1816697.1"/>
    <property type="molecule type" value="Genomic_DNA"/>
</dbReference>
<protein>
    <submittedName>
        <fullName evidence="1">Uncharacterized protein</fullName>
    </submittedName>
</protein>
<gene>
    <name evidence="1" type="ORF">BJ212DRAFT_1299458</name>
</gene>
<evidence type="ECO:0000313" key="1">
    <source>
        <dbReference type="EMBL" id="KAG1816697.1"/>
    </source>
</evidence>
<comment type="caution">
    <text evidence="1">The sequence shown here is derived from an EMBL/GenBank/DDBJ whole genome shotgun (WGS) entry which is preliminary data.</text>
</comment>
<evidence type="ECO:0000313" key="2">
    <source>
        <dbReference type="Proteomes" id="UP000807769"/>
    </source>
</evidence>
<sequence>MEVLAMAATIESPSANNMNAKRWPDFNGRERMLIYICIGNTSQMRDAALQWGCWGCDGMRRVATCAEGLEAYLWGKLTRKNAVSNLFVLKSDMQGFRTKGFDSLINIYDGRATIEETPTLDHPSAARNARGDKQLWRARRCRAERTPGNGGSPESASDQLYFEHQIAATVENAGGPLVMFLAPHEPT</sequence>
<proteinExistence type="predicted"/>
<accession>A0A9P7EB88</accession>
<dbReference type="GeneID" id="64626885"/>
<dbReference type="RefSeq" id="XP_041193257.1">
    <property type="nucleotide sequence ID" value="XM_041332868.1"/>
</dbReference>